<dbReference type="OrthoDB" id="3189173at2759"/>
<dbReference type="PANTHER" id="PTHR46929">
    <property type="entry name" value="EXPRESSED PROTEIN"/>
    <property type="match status" value="1"/>
</dbReference>
<dbReference type="InterPro" id="IPR024752">
    <property type="entry name" value="Myb/SANT-like_dom"/>
</dbReference>
<dbReference type="Pfam" id="PF12776">
    <property type="entry name" value="Myb_DNA-bind_3"/>
    <property type="match status" value="1"/>
</dbReference>
<dbReference type="PANTHER" id="PTHR46929:SF3">
    <property type="entry name" value="MYB_SANT-LIKE DOMAIN-CONTAINING PROTEIN"/>
    <property type="match status" value="1"/>
</dbReference>
<gene>
    <name evidence="3" type="ORF">L873DRAFT_1787416</name>
</gene>
<feature type="region of interest" description="Disordered" evidence="1">
    <location>
        <begin position="146"/>
        <end position="178"/>
    </location>
</feature>
<reference evidence="3 4" key="1">
    <citation type="journal article" date="2018" name="Nat. Ecol. Evol.">
        <title>Pezizomycetes genomes reveal the molecular basis of ectomycorrhizal truffle lifestyle.</title>
        <authorList>
            <person name="Murat C."/>
            <person name="Payen T."/>
            <person name="Noel B."/>
            <person name="Kuo A."/>
            <person name="Morin E."/>
            <person name="Chen J."/>
            <person name="Kohler A."/>
            <person name="Krizsan K."/>
            <person name="Balestrini R."/>
            <person name="Da Silva C."/>
            <person name="Montanini B."/>
            <person name="Hainaut M."/>
            <person name="Levati E."/>
            <person name="Barry K.W."/>
            <person name="Belfiori B."/>
            <person name="Cichocki N."/>
            <person name="Clum A."/>
            <person name="Dockter R.B."/>
            <person name="Fauchery L."/>
            <person name="Guy J."/>
            <person name="Iotti M."/>
            <person name="Le Tacon F."/>
            <person name="Lindquist E.A."/>
            <person name="Lipzen A."/>
            <person name="Malagnac F."/>
            <person name="Mello A."/>
            <person name="Molinier V."/>
            <person name="Miyauchi S."/>
            <person name="Poulain J."/>
            <person name="Riccioni C."/>
            <person name="Rubini A."/>
            <person name="Sitrit Y."/>
            <person name="Splivallo R."/>
            <person name="Traeger S."/>
            <person name="Wang M."/>
            <person name="Zifcakova L."/>
            <person name="Wipf D."/>
            <person name="Zambonelli A."/>
            <person name="Paolocci F."/>
            <person name="Nowrousian M."/>
            <person name="Ottonello S."/>
            <person name="Baldrian P."/>
            <person name="Spatafora J.W."/>
            <person name="Henrissat B."/>
            <person name="Nagy L.G."/>
            <person name="Aury J.M."/>
            <person name="Wincker P."/>
            <person name="Grigoriev I.V."/>
            <person name="Bonfante P."/>
            <person name="Martin F.M."/>
        </authorList>
    </citation>
    <scope>NUCLEOTIDE SEQUENCE [LARGE SCALE GENOMIC DNA]</scope>
    <source>
        <strain evidence="3 4">120613-1</strain>
    </source>
</reference>
<sequence>MSSSKKGPTNRAIWCKVSDKIFIVELLSYVRKGKFTKTGNQFPHEAWTNVTAKVNKHSVNAHGYTMSKDQIKNRYYALKMSLTVFRALLKADGFHWDREAKRIIAEDEVWANYLKRIPVAGPFRRNALENYKELRELFGVAPHTPARAQGGGSNSVNHGRAQRPADWRVEGGPSQLSRHPEIIVLDGPEMTPTSSPLSQFSANGNCLPSTPSVGSQVYEQPGIAKNTPVITESSSTRFANPLPTRPSIAVKAKIDNPRPTSPQPRMSDTVNSTLKVGNQSALDGMAPLVTNEMSASGEANGSGAQTKTVEIPAQYILYTKAVTKVIKLYTDGKVSKEAVRISSAVFKHDPHECLLFDLMPEDLCLGWVEECVRKNAECTTLGGRA</sequence>
<accession>A0A3N4KAK1</accession>
<dbReference type="Proteomes" id="UP000276215">
    <property type="component" value="Unassembled WGS sequence"/>
</dbReference>
<evidence type="ECO:0000313" key="4">
    <source>
        <dbReference type="Proteomes" id="UP000276215"/>
    </source>
</evidence>
<protein>
    <recommendedName>
        <fullName evidence="2">Myb/SANT-like domain-containing protein</fullName>
    </recommendedName>
</protein>
<name>A0A3N4KAK1_9PEZI</name>
<organism evidence="3 4">
    <name type="scientific">Choiromyces venosus 120613-1</name>
    <dbReference type="NCBI Taxonomy" id="1336337"/>
    <lineage>
        <taxon>Eukaryota</taxon>
        <taxon>Fungi</taxon>
        <taxon>Dikarya</taxon>
        <taxon>Ascomycota</taxon>
        <taxon>Pezizomycotina</taxon>
        <taxon>Pezizomycetes</taxon>
        <taxon>Pezizales</taxon>
        <taxon>Tuberaceae</taxon>
        <taxon>Choiromyces</taxon>
    </lineage>
</organism>
<evidence type="ECO:0000256" key="1">
    <source>
        <dbReference type="SAM" id="MobiDB-lite"/>
    </source>
</evidence>
<evidence type="ECO:0000313" key="3">
    <source>
        <dbReference type="EMBL" id="RPB02985.1"/>
    </source>
</evidence>
<keyword evidence="4" id="KW-1185">Reference proteome</keyword>
<dbReference type="EMBL" id="ML120365">
    <property type="protein sequence ID" value="RPB02985.1"/>
    <property type="molecule type" value="Genomic_DNA"/>
</dbReference>
<feature type="domain" description="Myb/SANT-like" evidence="2">
    <location>
        <begin position="14"/>
        <end position="113"/>
    </location>
</feature>
<evidence type="ECO:0000259" key="2">
    <source>
        <dbReference type="Pfam" id="PF12776"/>
    </source>
</evidence>
<proteinExistence type="predicted"/>
<dbReference type="AlphaFoldDB" id="A0A3N4KAK1"/>